<sequence>MPTMRSVPLGREPGEPEITSFADLTDRPLLIVGNGPSSAMPPYHRIPADVVVFRMNWFFLESNYHVGDRVDAWFSAVPHEQLEKRLQDEIRSGRYDVRRVLSPMRHAAHRDGDRYGLEPLVDVEELDSWSVPARNPRLARHFMSRPGLPTTGMQALAFGLGVGFREIYLAGIDLYESKDVRYGYTMPQVAELGLQAKDATPGYEAAHGLDTDLAFLRSCLAAYPDATVRSVSQSEMLHLYVPPAEDLPAGRPHLGPGEGSSVAATKDTVEIELPATGGVQALTVPKVDGPLWKEVDGRRCAFVTVVSGSYHHGARALANSLRAVTDVPLVALCTPDADKAALAASGILTLDVPPIVNPVLRANGAGGRPQKVQERFAATYTKLHVFRLDFLDRAVYVDSDAVVRQNIDDLFAGDDFAAVPDAGLDAPNPGVFNSGVFAFTPSYATFEAMMSRLPHTPSYDGGDQGFLNIFFDTWRALPPENNTTKRIFSHHPALFHDEDVRVLHYVGKKPWEPAGGDDRYDTLDLEWLDHLTGAEKNELIRDLRRQTDLSTTTAEPPAEVLRAVKAHLAAGRAEPAARLLGETARKRSLTTAEQRQLAIASMRLGRRRDALRTLERAKGPLATAAVGSGILVQYYRNRRK</sequence>
<dbReference type="InterPro" id="IPR050587">
    <property type="entry name" value="GNT1/Glycosyltrans_8"/>
</dbReference>
<proteinExistence type="predicted"/>
<dbReference type="SUPFAM" id="SSF102414">
    <property type="entry name" value="Alpha-2,3/8-sialyltransferase CstII"/>
    <property type="match status" value="1"/>
</dbReference>
<dbReference type="EMBL" id="FUZQ01000001">
    <property type="protein sequence ID" value="SKC36120.1"/>
    <property type="molecule type" value="Genomic_DNA"/>
</dbReference>
<dbReference type="Gene3D" id="3.90.550.10">
    <property type="entry name" value="Spore Coat Polysaccharide Biosynthesis Protein SpsA, Chain A"/>
    <property type="match status" value="1"/>
</dbReference>
<dbReference type="InterPro" id="IPR036715">
    <property type="entry name" value="A-2_3-sialylTrfase_sf"/>
</dbReference>
<dbReference type="STRING" id="526729.SAMN04324258_0242"/>
<dbReference type="PANTHER" id="PTHR11183">
    <property type="entry name" value="GLYCOGENIN SUBFAMILY MEMBER"/>
    <property type="match status" value="1"/>
</dbReference>
<dbReference type="SUPFAM" id="SSF53448">
    <property type="entry name" value="Nucleotide-diphospho-sugar transferases"/>
    <property type="match status" value="1"/>
</dbReference>
<evidence type="ECO:0000313" key="1">
    <source>
        <dbReference type="EMBL" id="SKC36120.1"/>
    </source>
</evidence>
<dbReference type="AlphaFoldDB" id="A0A1T5IAL8"/>
<gene>
    <name evidence="1" type="ORF">SAMN04324258_0242</name>
</gene>
<dbReference type="CDD" id="cd02537">
    <property type="entry name" value="GT8_Glycogenin"/>
    <property type="match status" value="1"/>
</dbReference>
<organism evidence="1 2">
    <name type="scientific">Krasilnikoviella flava</name>
    <dbReference type="NCBI Taxonomy" id="526729"/>
    <lineage>
        <taxon>Bacteria</taxon>
        <taxon>Bacillati</taxon>
        <taxon>Actinomycetota</taxon>
        <taxon>Actinomycetes</taxon>
        <taxon>Micrococcales</taxon>
        <taxon>Promicromonosporaceae</taxon>
        <taxon>Krasilnikoviella</taxon>
    </lineage>
</organism>
<dbReference type="Gene3D" id="3.90.1480.10">
    <property type="entry name" value="Alpha-2,3-sialyltransferase"/>
    <property type="match status" value="1"/>
</dbReference>
<evidence type="ECO:0000313" key="2">
    <source>
        <dbReference type="Proteomes" id="UP000189777"/>
    </source>
</evidence>
<name>A0A1T5IAL8_9MICO</name>
<keyword evidence="2" id="KW-1185">Reference proteome</keyword>
<dbReference type="InterPro" id="IPR002495">
    <property type="entry name" value="Glyco_trans_8"/>
</dbReference>
<protein>
    <submittedName>
        <fullName evidence="1">Alpha-2,3-sialyltransferase (CST-I)</fullName>
    </submittedName>
</protein>
<keyword evidence="1" id="KW-0808">Transferase</keyword>
<reference evidence="1 2" key="1">
    <citation type="submission" date="2017-02" db="EMBL/GenBank/DDBJ databases">
        <authorList>
            <person name="Peterson S.W."/>
        </authorList>
    </citation>
    <scope>NUCLEOTIDE SEQUENCE [LARGE SCALE GENOMIC DNA]</scope>
    <source>
        <strain evidence="1 2">DSM 21481</strain>
    </source>
</reference>
<dbReference type="GO" id="GO:0016757">
    <property type="term" value="F:glycosyltransferase activity"/>
    <property type="evidence" value="ECO:0007669"/>
    <property type="project" value="UniProtKB-KW"/>
</dbReference>
<dbReference type="Pfam" id="PF01501">
    <property type="entry name" value="Glyco_transf_8"/>
    <property type="match status" value="1"/>
</dbReference>
<keyword evidence="1" id="KW-0328">Glycosyltransferase</keyword>
<dbReference type="OrthoDB" id="5136693at2"/>
<accession>A0A1T5IAL8</accession>
<dbReference type="InterPro" id="IPR029044">
    <property type="entry name" value="Nucleotide-diphossugar_trans"/>
</dbReference>
<dbReference type="RefSeq" id="WP_079569906.1">
    <property type="nucleotide sequence ID" value="NZ_FUZQ01000001.1"/>
</dbReference>
<dbReference type="Proteomes" id="UP000189777">
    <property type="component" value="Unassembled WGS sequence"/>
</dbReference>